<keyword evidence="1" id="KW-0472">Membrane</keyword>
<feature type="transmembrane region" description="Helical" evidence="1">
    <location>
        <begin position="12"/>
        <end position="33"/>
    </location>
</feature>
<comment type="caution">
    <text evidence="2">The sequence shown here is derived from an EMBL/GenBank/DDBJ whole genome shotgun (WGS) entry which is preliminary data.</text>
</comment>
<gene>
    <name evidence="2" type="ORF">MtrunA17_Chr3g0114031</name>
</gene>
<evidence type="ECO:0000313" key="2">
    <source>
        <dbReference type="EMBL" id="RHN68447.1"/>
    </source>
</evidence>
<dbReference type="AlphaFoldDB" id="A0A396IZQ2"/>
<evidence type="ECO:0000256" key="1">
    <source>
        <dbReference type="SAM" id="Phobius"/>
    </source>
</evidence>
<evidence type="ECO:0008006" key="3">
    <source>
        <dbReference type="Google" id="ProtNLM"/>
    </source>
</evidence>
<name>A0A396IZQ2_MEDTR</name>
<reference evidence="2" key="1">
    <citation type="journal article" date="2018" name="Nat. Plants">
        <title>Whole-genome landscape of Medicago truncatula symbiotic genes.</title>
        <authorList>
            <person name="Pecrix Y."/>
            <person name="Gamas P."/>
            <person name="Carrere S."/>
        </authorList>
    </citation>
    <scope>NUCLEOTIDE SEQUENCE</scope>
    <source>
        <tissue evidence="2">Leaves</tissue>
    </source>
</reference>
<dbReference type="EMBL" id="PSQE01000003">
    <property type="protein sequence ID" value="RHN68447.1"/>
    <property type="molecule type" value="Genomic_DNA"/>
</dbReference>
<sequence length="82" mass="9397">MNPRSPMPHHHTLQIVLFALFFSISYLIIKFLARSGSPLHPSLPLLSPSLCISPCDFLHIFLLQFYHSKLINWNFSITVGFS</sequence>
<dbReference type="Gramene" id="rna16806">
    <property type="protein sequence ID" value="RHN68447.1"/>
    <property type="gene ID" value="gene16806"/>
</dbReference>
<keyword evidence="1" id="KW-0812">Transmembrane</keyword>
<keyword evidence="1" id="KW-1133">Transmembrane helix</keyword>
<proteinExistence type="predicted"/>
<organism evidence="2">
    <name type="scientific">Medicago truncatula</name>
    <name type="common">Barrel medic</name>
    <name type="synonym">Medicago tribuloides</name>
    <dbReference type="NCBI Taxonomy" id="3880"/>
    <lineage>
        <taxon>Eukaryota</taxon>
        <taxon>Viridiplantae</taxon>
        <taxon>Streptophyta</taxon>
        <taxon>Embryophyta</taxon>
        <taxon>Tracheophyta</taxon>
        <taxon>Spermatophyta</taxon>
        <taxon>Magnoliopsida</taxon>
        <taxon>eudicotyledons</taxon>
        <taxon>Gunneridae</taxon>
        <taxon>Pentapetalae</taxon>
        <taxon>rosids</taxon>
        <taxon>fabids</taxon>
        <taxon>Fabales</taxon>
        <taxon>Fabaceae</taxon>
        <taxon>Papilionoideae</taxon>
        <taxon>50 kb inversion clade</taxon>
        <taxon>NPAAA clade</taxon>
        <taxon>Hologalegina</taxon>
        <taxon>IRL clade</taxon>
        <taxon>Trifolieae</taxon>
        <taxon>Medicago</taxon>
    </lineage>
</organism>
<protein>
    <recommendedName>
        <fullName evidence="3">Transmembrane protein</fullName>
    </recommendedName>
</protein>
<dbReference type="Proteomes" id="UP000265566">
    <property type="component" value="Chromosome 3"/>
</dbReference>
<accession>A0A396IZQ2</accession>